<feature type="region of interest" description="Disordered" evidence="1">
    <location>
        <begin position="1"/>
        <end position="90"/>
    </location>
</feature>
<evidence type="ECO:0000313" key="3">
    <source>
        <dbReference type="Proteomes" id="UP001066276"/>
    </source>
</evidence>
<evidence type="ECO:0000313" key="2">
    <source>
        <dbReference type="EMBL" id="KAJ1117006.1"/>
    </source>
</evidence>
<gene>
    <name evidence="2" type="ORF">NDU88_005207</name>
</gene>
<protein>
    <submittedName>
        <fullName evidence="2">Uncharacterized protein</fullName>
    </submittedName>
</protein>
<dbReference type="AlphaFoldDB" id="A0AAV7NLU3"/>
<feature type="compositionally biased region" description="Polar residues" evidence="1">
    <location>
        <begin position="53"/>
        <end position="71"/>
    </location>
</feature>
<dbReference type="Proteomes" id="UP001066276">
    <property type="component" value="Chromosome 8"/>
</dbReference>
<proteinExistence type="predicted"/>
<dbReference type="EMBL" id="JANPWB010000012">
    <property type="protein sequence ID" value="KAJ1117006.1"/>
    <property type="molecule type" value="Genomic_DNA"/>
</dbReference>
<accession>A0AAV7NLU3</accession>
<feature type="compositionally biased region" description="Basic and acidic residues" evidence="1">
    <location>
        <begin position="36"/>
        <end position="52"/>
    </location>
</feature>
<organism evidence="2 3">
    <name type="scientific">Pleurodeles waltl</name>
    <name type="common">Iberian ribbed newt</name>
    <dbReference type="NCBI Taxonomy" id="8319"/>
    <lineage>
        <taxon>Eukaryota</taxon>
        <taxon>Metazoa</taxon>
        <taxon>Chordata</taxon>
        <taxon>Craniata</taxon>
        <taxon>Vertebrata</taxon>
        <taxon>Euteleostomi</taxon>
        <taxon>Amphibia</taxon>
        <taxon>Batrachia</taxon>
        <taxon>Caudata</taxon>
        <taxon>Salamandroidea</taxon>
        <taxon>Salamandridae</taxon>
        <taxon>Pleurodelinae</taxon>
        <taxon>Pleurodeles</taxon>
    </lineage>
</organism>
<reference evidence="2" key="1">
    <citation type="journal article" date="2022" name="bioRxiv">
        <title>Sequencing and chromosome-scale assembly of the giantPleurodeles waltlgenome.</title>
        <authorList>
            <person name="Brown T."/>
            <person name="Elewa A."/>
            <person name="Iarovenko S."/>
            <person name="Subramanian E."/>
            <person name="Araus A.J."/>
            <person name="Petzold A."/>
            <person name="Susuki M."/>
            <person name="Suzuki K.-i.T."/>
            <person name="Hayashi T."/>
            <person name="Toyoda A."/>
            <person name="Oliveira C."/>
            <person name="Osipova E."/>
            <person name="Leigh N.D."/>
            <person name="Simon A."/>
            <person name="Yun M.H."/>
        </authorList>
    </citation>
    <scope>NUCLEOTIDE SEQUENCE</scope>
    <source>
        <strain evidence="2">20211129_DDA</strain>
        <tissue evidence="2">Liver</tissue>
    </source>
</reference>
<evidence type="ECO:0000256" key="1">
    <source>
        <dbReference type="SAM" id="MobiDB-lite"/>
    </source>
</evidence>
<name>A0AAV7NLU3_PLEWA</name>
<sequence length="104" mass="11091">MGPHILRGGLAETGSVVASGPRRAVRGSPTSVNRLDGPHRLRTADSRPEAQKEQISQPRESGSADSNTLAKTSPKWAAPPKQRQKMSWAGRLNHDWSLGVGGGM</sequence>
<comment type="caution">
    <text evidence="2">The sequence shown here is derived from an EMBL/GenBank/DDBJ whole genome shotgun (WGS) entry which is preliminary data.</text>
</comment>
<keyword evidence="3" id="KW-1185">Reference proteome</keyword>